<dbReference type="EMBL" id="BMAV01024339">
    <property type="protein sequence ID" value="GFS32312.1"/>
    <property type="molecule type" value="Genomic_DNA"/>
</dbReference>
<protein>
    <submittedName>
        <fullName evidence="1">Uncharacterized protein</fullName>
    </submittedName>
</protein>
<evidence type="ECO:0000313" key="2">
    <source>
        <dbReference type="Proteomes" id="UP000886998"/>
    </source>
</evidence>
<proteinExistence type="predicted"/>
<dbReference type="Proteomes" id="UP000886998">
    <property type="component" value="Unassembled WGS sequence"/>
</dbReference>
<dbReference type="AlphaFoldDB" id="A0A8X6I8J1"/>
<comment type="caution">
    <text evidence="1">The sequence shown here is derived from an EMBL/GenBank/DDBJ whole genome shotgun (WGS) entry which is preliminary data.</text>
</comment>
<sequence length="244" mass="27264">MAKWLWYRITAPFVKRFGSSPCGIGEILYALEGSWNFTHKGRMAKLETKFREKQTESHRQLEKPEKYGHVVENGTIKPSTVNTQAVRKFPEPTTIKQVQSFLGLTEKNRGPGVGIEPADTAVHRIATTFTNAATHWIRNDLSDKAAMEEDLMLAFFVKASGIADVNRLFIAISGFVSNNLQVFRQKSNQDRKTLSDNPLIKRASFVSYITAAVVERASDQEMAASAKVVVVRFNNVFADSIPAP</sequence>
<name>A0A8X6I8J1_9ARAC</name>
<evidence type="ECO:0000313" key="1">
    <source>
        <dbReference type="EMBL" id="GFS32312.1"/>
    </source>
</evidence>
<gene>
    <name evidence="1" type="ORF">TNIN_322231</name>
</gene>
<organism evidence="1 2">
    <name type="scientific">Trichonephila inaurata madagascariensis</name>
    <dbReference type="NCBI Taxonomy" id="2747483"/>
    <lineage>
        <taxon>Eukaryota</taxon>
        <taxon>Metazoa</taxon>
        <taxon>Ecdysozoa</taxon>
        <taxon>Arthropoda</taxon>
        <taxon>Chelicerata</taxon>
        <taxon>Arachnida</taxon>
        <taxon>Araneae</taxon>
        <taxon>Araneomorphae</taxon>
        <taxon>Entelegynae</taxon>
        <taxon>Araneoidea</taxon>
        <taxon>Nephilidae</taxon>
        <taxon>Trichonephila</taxon>
        <taxon>Trichonephila inaurata</taxon>
    </lineage>
</organism>
<accession>A0A8X6I8J1</accession>
<dbReference type="GO" id="GO:0071897">
    <property type="term" value="P:DNA biosynthetic process"/>
    <property type="evidence" value="ECO:0007669"/>
    <property type="project" value="UniProtKB-ARBA"/>
</dbReference>
<reference evidence="1" key="1">
    <citation type="submission" date="2020-08" db="EMBL/GenBank/DDBJ databases">
        <title>Multicomponent nature underlies the extraordinary mechanical properties of spider dragline silk.</title>
        <authorList>
            <person name="Kono N."/>
            <person name="Nakamura H."/>
            <person name="Mori M."/>
            <person name="Yoshida Y."/>
            <person name="Ohtoshi R."/>
            <person name="Malay A.D."/>
            <person name="Moran D.A.P."/>
            <person name="Tomita M."/>
            <person name="Numata K."/>
            <person name="Arakawa K."/>
        </authorList>
    </citation>
    <scope>NUCLEOTIDE SEQUENCE</scope>
</reference>
<dbReference type="InterPro" id="IPR043502">
    <property type="entry name" value="DNA/RNA_pol_sf"/>
</dbReference>
<dbReference type="SUPFAM" id="SSF56672">
    <property type="entry name" value="DNA/RNA polymerases"/>
    <property type="match status" value="1"/>
</dbReference>
<keyword evidence="2" id="KW-1185">Reference proteome</keyword>